<gene>
    <name evidence="8" type="ORF">LVJ81_12205</name>
</gene>
<protein>
    <submittedName>
        <fullName evidence="8">Translocation/assembly module TamB domain-containing protein</fullName>
    </submittedName>
</protein>
<dbReference type="InterPro" id="IPR007452">
    <property type="entry name" value="TamB_C"/>
</dbReference>
<dbReference type="PANTHER" id="PTHR36985:SF1">
    <property type="entry name" value="TRANSLOCATION AND ASSEMBLY MODULE SUBUNIT TAMB"/>
    <property type="match status" value="1"/>
</dbReference>
<comment type="subcellular location">
    <subcellularLocation>
        <location evidence="1">Membrane</location>
        <topology evidence="1">Single-pass membrane protein</topology>
    </subcellularLocation>
</comment>
<dbReference type="Proteomes" id="UP000832034">
    <property type="component" value="Chromosome"/>
</dbReference>
<feature type="domain" description="Translocation and assembly module TamB C-terminal" evidence="7">
    <location>
        <begin position="951"/>
        <end position="1282"/>
    </location>
</feature>
<evidence type="ECO:0000313" key="8">
    <source>
        <dbReference type="EMBL" id="UOO92354.1"/>
    </source>
</evidence>
<dbReference type="EMBL" id="CP091512">
    <property type="protein sequence ID" value="UOO92354.1"/>
    <property type="molecule type" value="Genomic_DNA"/>
</dbReference>
<proteinExistence type="predicted"/>
<evidence type="ECO:0000256" key="5">
    <source>
        <dbReference type="SAM" id="MobiDB-lite"/>
    </source>
</evidence>
<name>A0ABY4EAC5_VITST</name>
<sequence>MHSHNETDAAVALPETPSKPPKKPRRWWLRFLVAILLVVVLVVSTLFWLTRTESGLRFTLFRIPAWFGVEIEADKVSGTVWNGFNGNNWVVKTESANIHLNHLELDWASNALFSKTIHVRRLDIGEMHIEVFETEPRPKQEAKFPEKLRLPVNVHLDEVNIHAITFGKEHSVILNQAQLSYHYEQGQPHRLNIHSLDSTFGLADGYVSLNENKPFATDAKLNVMGSRDGITVKGNAAVGGDLDNLTVNGKFSGEGVILNVDGALHPFAKTLNQQFSFLNVNGKGLNPKTIIPSLPEAQIELEVGIEPIAGTNEMQGVLKVLNSKPMHIDANGIPVQSIDTQFKLDREGKVILSSSNIRTLHQGQVAVKGVVDAAQSVLDLDVNVSQLTLADIVNNPMKGTLAGDIEVTGQFDSPQADWRLKTERLRSSGRFNMLVDRQNGQQSLQISKAHIATPDGGSIGLAGQMNLYKDQAFKIAAVSHRFNPASLSKDYPQGNVNLDVRALGTLAGEPVVKALLDLGNSSLSGAKLSGTGDVVVSNQHLSRANLSVLLDGNRIKTDGSIGKAGDKLNVDIHAPRLDQFGFGLSGLLTAKGHLAGDPKKLDIQLAGQAQNLRFKDAVAVQQARFDVKASPTMSAPLNISVNGNALKFGTTLVDQINVNVAGTGNNHNIKADGSLSLDKQPYRLNLAAQGGLNDEMQWKGTVATLDIGGAFNARLNNRMALEAGAQKVALSSASWGLMGGSLNLNHFIWEAGKGLQTKGSASGLDIREINNLVQIPIEQNVIIGGDWDMSYGQNMNGFLRLQRQSGDVTLPQRNQKLGLSRLQTDTRFQNGSINTKIDLVTQYARANGQINIRQAYGNVFANAPLSGTVNVVADNLATVRNFLPVGMEVTGRAEANVKLSGSIGKPQLSGPFSGTNLSFLDRSSGVYLKNGSLQSHFSGQSWMIDALTFREGAGTATVKGQVNLLGSDPDVNLKLILSRFEALSKPTQQLTVSGEADLTYLPAKGLSLVGGVKLDRARFDFPKSSAPSLSDDVVVLGRPVKEKNASTPIHLNLLLDLNNAFRFNGQGLDVLLGGQVRLLAQPRQDVTANGQIQVVRGRYKSYGQDLVIQRGYITFVDELSNPTLNVRAERRASPVGAGVEVTGSLSRPNTVLVADEPMSDKDKLSWLILGRPSNSESDDAAIAAAAGAWLAGGINNKIGVVDNIGLETRRTRNTETGEMNAAEQVINVSKRLTNQLSLGYEYGLSSAESSVKLIYYISRSLQMIGRVGSYSSGGELRYSKRFDGFGQQTQATREAYEKAHTRPVEKQ</sequence>
<keyword evidence="2 6" id="KW-0812">Transmembrane</keyword>
<evidence type="ECO:0000256" key="1">
    <source>
        <dbReference type="ARBA" id="ARBA00004167"/>
    </source>
</evidence>
<reference evidence="8" key="1">
    <citation type="submission" date="2021-12" db="EMBL/GenBank/DDBJ databases">
        <authorList>
            <person name="Veyrier F.J."/>
        </authorList>
    </citation>
    <scope>NUCLEOTIDE SEQUENCE</scope>
    <source>
        <strain evidence="8">SAG 1488-6</strain>
    </source>
</reference>
<dbReference type="Pfam" id="PF04357">
    <property type="entry name" value="TamB"/>
    <property type="match status" value="1"/>
</dbReference>
<reference evidence="8" key="2">
    <citation type="journal article" date="2022" name="Res Sq">
        <title>Evolution of multicellular longitudinally dividing oral cavity symbionts (Neisseriaceae).</title>
        <authorList>
            <person name="Nyongesa S."/>
            <person name="Weber P."/>
            <person name="Bernet E."/>
            <person name="Pullido F."/>
            <person name="Nieckarz M."/>
            <person name="Delaby M."/>
            <person name="Nieves C."/>
            <person name="Viehboeck T."/>
            <person name="Krause N."/>
            <person name="Rivera-Millot A."/>
            <person name="Nakamura A."/>
            <person name="Vischer N."/>
            <person name="VanNieuwenhze M."/>
            <person name="Brun Y."/>
            <person name="Cava F."/>
            <person name="Bulgheresi S."/>
            <person name="Veyrier F."/>
        </authorList>
    </citation>
    <scope>NUCLEOTIDE SEQUENCE</scope>
    <source>
        <strain evidence="8">SAG 1488-6</strain>
    </source>
</reference>
<evidence type="ECO:0000313" key="9">
    <source>
        <dbReference type="Proteomes" id="UP000832034"/>
    </source>
</evidence>
<feature type="transmembrane region" description="Helical" evidence="6">
    <location>
        <begin position="27"/>
        <end position="49"/>
    </location>
</feature>
<accession>A0ABY4EAC5</accession>
<keyword evidence="4 6" id="KW-0472">Membrane</keyword>
<evidence type="ECO:0000256" key="3">
    <source>
        <dbReference type="ARBA" id="ARBA00022989"/>
    </source>
</evidence>
<evidence type="ECO:0000256" key="2">
    <source>
        <dbReference type="ARBA" id="ARBA00022692"/>
    </source>
</evidence>
<evidence type="ECO:0000259" key="7">
    <source>
        <dbReference type="Pfam" id="PF04357"/>
    </source>
</evidence>
<feature type="region of interest" description="Disordered" evidence="5">
    <location>
        <begin position="1"/>
        <end position="23"/>
    </location>
</feature>
<organism evidence="8 9">
    <name type="scientific">Vitreoscilla stercoraria</name>
    <dbReference type="NCBI Taxonomy" id="61"/>
    <lineage>
        <taxon>Bacteria</taxon>
        <taxon>Pseudomonadati</taxon>
        <taxon>Pseudomonadota</taxon>
        <taxon>Betaproteobacteria</taxon>
        <taxon>Neisseriales</taxon>
        <taxon>Neisseriaceae</taxon>
        <taxon>Vitreoscilla</taxon>
    </lineage>
</organism>
<keyword evidence="3 6" id="KW-1133">Transmembrane helix</keyword>
<evidence type="ECO:0000256" key="4">
    <source>
        <dbReference type="ARBA" id="ARBA00023136"/>
    </source>
</evidence>
<dbReference type="Gene3D" id="2.160.20.120">
    <property type="match status" value="1"/>
</dbReference>
<dbReference type="RefSeq" id="WP_019959358.1">
    <property type="nucleotide sequence ID" value="NZ_CP091512.1"/>
</dbReference>
<dbReference type="PANTHER" id="PTHR36985">
    <property type="entry name" value="TRANSLOCATION AND ASSEMBLY MODULE SUBUNIT TAMB"/>
    <property type="match status" value="1"/>
</dbReference>
<keyword evidence="9" id="KW-1185">Reference proteome</keyword>
<evidence type="ECO:0000256" key="6">
    <source>
        <dbReference type="SAM" id="Phobius"/>
    </source>
</evidence>